<dbReference type="EMBL" id="CAJOBC010002039">
    <property type="protein sequence ID" value="CAF3712091.1"/>
    <property type="molecule type" value="Genomic_DNA"/>
</dbReference>
<sequence>MTFSQLQDELFGMIFWVYSGLAYLHKLTYTEVWARQSTFRDSLCQMKFDLAKSLLIKRGIKRSHVVVSLQVQRQTEEQQNQGYENDDEQQQL</sequence>
<organism evidence="2 4">
    <name type="scientific">Didymodactylos carnosus</name>
    <dbReference type="NCBI Taxonomy" id="1234261"/>
    <lineage>
        <taxon>Eukaryota</taxon>
        <taxon>Metazoa</taxon>
        <taxon>Spiralia</taxon>
        <taxon>Gnathifera</taxon>
        <taxon>Rotifera</taxon>
        <taxon>Eurotatoria</taxon>
        <taxon>Bdelloidea</taxon>
        <taxon>Philodinida</taxon>
        <taxon>Philodinidae</taxon>
        <taxon>Didymodactylos</taxon>
    </lineage>
</organism>
<reference evidence="2" key="1">
    <citation type="submission" date="2021-02" db="EMBL/GenBank/DDBJ databases">
        <authorList>
            <person name="Nowell W R."/>
        </authorList>
    </citation>
    <scope>NUCLEOTIDE SEQUENCE</scope>
</reference>
<proteinExistence type="predicted"/>
<name>A0A814C342_9BILA</name>
<accession>A0A814C342</accession>
<evidence type="ECO:0000313" key="4">
    <source>
        <dbReference type="Proteomes" id="UP000663829"/>
    </source>
</evidence>
<keyword evidence="4" id="KW-1185">Reference proteome</keyword>
<dbReference type="Proteomes" id="UP000663829">
    <property type="component" value="Unassembled WGS sequence"/>
</dbReference>
<gene>
    <name evidence="2" type="ORF">GPM918_LOCUS10373</name>
    <name evidence="3" type="ORF">SRO942_LOCUS10374</name>
</gene>
<feature type="region of interest" description="Disordered" evidence="1">
    <location>
        <begin position="73"/>
        <end position="92"/>
    </location>
</feature>
<evidence type="ECO:0000313" key="3">
    <source>
        <dbReference type="EMBL" id="CAF3712091.1"/>
    </source>
</evidence>
<evidence type="ECO:0000313" key="2">
    <source>
        <dbReference type="EMBL" id="CAF0934629.1"/>
    </source>
</evidence>
<evidence type="ECO:0000256" key="1">
    <source>
        <dbReference type="SAM" id="MobiDB-lite"/>
    </source>
</evidence>
<dbReference type="EMBL" id="CAJNOQ010002039">
    <property type="protein sequence ID" value="CAF0934629.1"/>
    <property type="molecule type" value="Genomic_DNA"/>
</dbReference>
<comment type="caution">
    <text evidence="2">The sequence shown here is derived from an EMBL/GenBank/DDBJ whole genome shotgun (WGS) entry which is preliminary data.</text>
</comment>
<dbReference type="Proteomes" id="UP000681722">
    <property type="component" value="Unassembled WGS sequence"/>
</dbReference>
<dbReference type="AlphaFoldDB" id="A0A814C342"/>
<protein>
    <submittedName>
        <fullName evidence="2">Uncharacterized protein</fullName>
    </submittedName>
</protein>